<feature type="region of interest" description="Disordered" evidence="1">
    <location>
        <begin position="45"/>
        <end position="70"/>
    </location>
</feature>
<evidence type="ECO:0008006" key="4">
    <source>
        <dbReference type="Google" id="ProtNLM"/>
    </source>
</evidence>
<reference evidence="2" key="1">
    <citation type="journal article" date="2021" name="Front. Plant Sci.">
        <title>Chromosome-Scale Genome Assembly for Chinese Sour Jujube and Insights Into Its Genome Evolution and Domestication Signature.</title>
        <authorList>
            <person name="Shen L.-Y."/>
            <person name="Luo H."/>
            <person name="Wang X.-L."/>
            <person name="Wang X.-M."/>
            <person name="Qiu X.-J."/>
            <person name="Liu H."/>
            <person name="Zhou S.-S."/>
            <person name="Jia K.-H."/>
            <person name="Nie S."/>
            <person name="Bao Y.-T."/>
            <person name="Zhang R.-G."/>
            <person name="Yun Q.-Z."/>
            <person name="Chai Y.-H."/>
            <person name="Lu J.-Y."/>
            <person name="Li Y."/>
            <person name="Zhao S.-W."/>
            <person name="Mao J.-F."/>
            <person name="Jia S.-G."/>
            <person name="Mao Y.-M."/>
        </authorList>
    </citation>
    <scope>NUCLEOTIDE SEQUENCE</scope>
    <source>
        <strain evidence="2">AT0</strain>
        <tissue evidence="2">Leaf</tissue>
    </source>
</reference>
<proteinExistence type="predicted"/>
<feature type="compositionally biased region" description="Pro residues" evidence="1">
    <location>
        <begin position="45"/>
        <end position="55"/>
    </location>
</feature>
<dbReference type="EMBL" id="JAEACU010000012">
    <property type="protein sequence ID" value="KAH7512808.1"/>
    <property type="molecule type" value="Genomic_DNA"/>
</dbReference>
<protein>
    <recommendedName>
        <fullName evidence="4">Alpha/beta hydrolase fold-3 domain-containing protein</fullName>
    </recommendedName>
</protein>
<dbReference type="Proteomes" id="UP000813462">
    <property type="component" value="Unassembled WGS sequence"/>
</dbReference>
<sequence length="164" mass="18585">MTFNAETKTWVRIYRPTKLPSNDNAIAPLPIIIYFHRGGWISSAPPTPPPTPTAPRQPVRSRPSKSASHKIPGCNGCNLLASIGAVEDFGYYYEPTDVWCLSVLDVMWDLVLTKGSNRDHRYCNPIAKGAHRHMIGRLAWTVFDDWFWWGPYDRSATGACDFCW</sequence>
<dbReference type="InterPro" id="IPR029058">
    <property type="entry name" value="AB_hydrolase_fold"/>
</dbReference>
<evidence type="ECO:0000313" key="2">
    <source>
        <dbReference type="EMBL" id="KAH7512808.1"/>
    </source>
</evidence>
<comment type="caution">
    <text evidence="2">The sequence shown here is derived from an EMBL/GenBank/DDBJ whole genome shotgun (WGS) entry which is preliminary data.</text>
</comment>
<dbReference type="AlphaFoldDB" id="A0A978UDG5"/>
<dbReference type="Gene3D" id="3.40.50.1820">
    <property type="entry name" value="alpha/beta hydrolase"/>
    <property type="match status" value="1"/>
</dbReference>
<name>A0A978UDG5_ZIZJJ</name>
<gene>
    <name evidence="2" type="ORF">FEM48_Zijuj12G0129300</name>
</gene>
<accession>A0A978UDG5</accession>
<evidence type="ECO:0000313" key="3">
    <source>
        <dbReference type="Proteomes" id="UP000813462"/>
    </source>
</evidence>
<evidence type="ECO:0000256" key="1">
    <source>
        <dbReference type="SAM" id="MobiDB-lite"/>
    </source>
</evidence>
<organism evidence="2 3">
    <name type="scientific">Ziziphus jujuba var. spinosa</name>
    <dbReference type="NCBI Taxonomy" id="714518"/>
    <lineage>
        <taxon>Eukaryota</taxon>
        <taxon>Viridiplantae</taxon>
        <taxon>Streptophyta</taxon>
        <taxon>Embryophyta</taxon>
        <taxon>Tracheophyta</taxon>
        <taxon>Spermatophyta</taxon>
        <taxon>Magnoliopsida</taxon>
        <taxon>eudicotyledons</taxon>
        <taxon>Gunneridae</taxon>
        <taxon>Pentapetalae</taxon>
        <taxon>rosids</taxon>
        <taxon>fabids</taxon>
        <taxon>Rosales</taxon>
        <taxon>Rhamnaceae</taxon>
        <taxon>Paliureae</taxon>
        <taxon>Ziziphus</taxon>
    </lineage>
</organism>